<dbReference type="AlphaFoldDB" id="A0AAW1JH30"/>
<organism evidence="7 8">
    <name type="scientific">Popillia japonica</name>
    <name type="common">Japanese beetle</name>
    <dbReference type="NCBI Taxonomy" id="7064"/>
    <lineage>
        <taxon>Eukaryota</taxon>
        <taxon>Metazoa</taxon>
        <taxon>Ecdysozoa</taxon>
        <taxon>Arthropoda</taxon>
        <taxon>Hexapoda</taxon>
        <taxon>Insecta</taxon>
        <taxon>Pterygota</taxon>
        <taxon>Neoptera</taxon>
        <taxon>Endopterygota</taxon>
        <taxon>Coleoptera</taxon>
        <taxon>Polyphaga</taxon>
        <taxon>Scarabaeiformia</taxon>
        <taxon>Scarabaeidae</taxon>
        <taxon>Rutelinae</taxon>
        <taxon>Popillia</taxon>
    </lineage>
</organism>
<protein>
    <submittedName>
        <fullName evidence="7">Chitin binding Peritrophin-A domain</fullName>
    </submittedName>
</protein>
<dbReference type="Pfam" id="PF01607">
    <property type="entry name" value="CBM_14"/>
    <property type="match status" value="2"/>
</dbReference>
<dbReference type="PROSITE" id="PS50940">
    <property type="entry name" value="CHIT_BIND_II"/>
    <property type="match status" value="2"/>
</dbReference>
<keyword evidence="3" id="KW-0677">Repeat</keyword>
<keyword evidence="5" id="KW-0325">Glycoprotein</keyword>
<keyword evidence="1" id="KW-0147">Chitin-binding</keyword>
<evidence type="ECO:0000256" key="2">
    <source>
        <dbReference type="ARBA" id="ARBA00022729"/>
    </source>
</evidence>
<evidence type="ECO:0000256" key="5">
    <source>
        <dbReference type="ARBA" id="ARBA00023180"/>
    </source>
</evidence>
<keyword evidence="2" id="KW-0732">Signal</keyword>
<dbReference type="EMBL" id="JASPKY010000394">
    <property type="protein sequence ID" value="KAK9702366.1"/>
    <property type="molecule type" value="Genomic_DNA"/>
</dbReference>
<dbReference type="PANTHER" id="PTHR23301">
    <property type="entry name" value="CHITIN BINDING PERITROPHIN-A"/>
    <property type="match status" value="1"/>
</dbReference>
<reference evidence="7 8" key="1">
    <citation type="journal article" date="2024" name="BMC Genomics">
        <title>De novo assembly and annotation of Popillia japonica's genome with initial clues to its potential as an invasive pest.</title>
        <authorList>
            <person name="Cucini C."/>
            <person name="Boschi S."/>
            <person name="Funari R."/>
            <person name="Cardaioli E."/>
            <person name="Iannotti N."/>
            <person name="Marturano G."/>
            <person name="Paoli F."/>
            <person name="Bruttini M."/>
            <person name="Carapelli A."/>
            <person name="Frati F."/>
            <person name="Nardi F."/>
        </authorList>
    </citation>
    <scope>NUCLEOTIDE SEQUENCE [LARGE SCALE GENOMIC DNA]</scope>
    <source>
        <strain evidence="7">DMR45628</strain>
    </source>
</reference>
<evidence type="ECO:0000256" key="1">
    <source>
        <dbReference type="ARBA" id="ARBA00022669"/>
    </source>
</evidence>
<dbReference type="Gene3D" id="2.170.140.10">
    <property type="entry name" value="Chitin binding domain"/>
    <property type="match status" value="2"/>
</dbReference>
<feature type="domain" description="Chitin-binding type-2" evidence="6">
    <location>
        <begin position="23"/>
        <end position="91"/>
    </location>
</feature>
<dbReference type="InterPro" id="IPR036508">
    <property type="entry name" value="Chitin-bd_dom_sf"/>
</dbReference>
<proteinExistence type="predicted"/>
<dbReference type="InterPro" id="IPR002557">
    <property type="entry name" value="Chitin-bd_dom"/>
</dbReference>
<keyword evidence="4" id="KW-1015">Disulfide bond</keyword>
<evidence type="ECO:0000313" key="8">
    <source>
        <dbReference type="Proteomes" id="UP001458880"/>
    </source>
</evidence>
<accession>A0AAW1JH30</accession>
<dbReference type="GO" id="GO:0005576">
    <property type="term" value="C:extracellular region"/>
    <property type="evidence" value="ECO:0007669"/>
    <property type="project" value="InterPro"/>
</dbReference>
<dbReference type="SUPFAM" id="SSF57625">
    <property type="entry name" value="Invertebrate chitin-binding proteins"/>
    <property type="match status" value="2"/>
</dbReference>
<evidence type="ECO:0000256" key="3">
    <source>
        <dbReference type="ARBA" id="ARBA00022737"/>
    </source>
</evidence>
<keyword evidence="8" id="KW-1185">Reference proteome</keyword>
<dbReference type="InterPro" id="IPR051940">
    <property type="entry name" value="Chitin_bind-dev_reg"/>
</dbReference>
<comment type="caution">
    <text evidence="7">The sequence shown here is derived from an EMBL/GenBank/DDBJ whole genome shotgun (WGS) entry which is preliminary data.</text>
</comment>
<evidence type="ECO:0000313" key="7">
    <source>
        <dbReference type="EMBL" id="KAK9702366.1"/>
    </source>
</evidence>
<dbReference type="GO" id="GO:0008061">
    <property type="term" value="F:chitin binding"/>
    <property type="evidence" value="ECO:0007669"/>
    <property type="project" value="UniProtKB-KW"/>
</dbReference>
<dbReference type="PANTHER" id="PTHR23301:SF98">
    <property type="entry name" value="CHITIN-BINDING TYPE-2 DOMAIN-CONTAINING PROTEIN-RELATED"/>
    <property type="match status" value="1"/>
</dbReference>
<dbReference type="SMART" id="SM00494">
    <property type="entry name" value="ChtBD2"/>
    <property type="match status" value="2"/>
</dbReference>
<evidence type="ECO:0000259" key="6">
    <source>
        <dbReference type="PROSITE" id="PS50940"/>
    </source>
</evidence>
<evidence type="ECO:0000256" key="4">
    <source>
        <dbReference type="ARBA" id="ARBA00023157"/>
    </source>
</evidence>
<dbReference type="Proteomes" id="UP001458880">
    <property type="component" value="Unassembled WGS sequence"/>
</dbReference>
<sequence>MDYNYFSATSYVLFFVSLEPAQPTDCPQIVLINTVTTELETKYRVGDEVNCGQFKNCVDGRGFIFDCPEGLAFNDETYRCDWPDQVSTCNAEAFLGFTCPESAKYFLGSEYRFYRSPADCQRYFICIDNKPRLYNCGDGQAFNDLINACDGIENVTGCSPQYEAKFDNDLINACDGIENVTGCSPQYEAKFDQSRNTKPKFGRF</sequence>
<gene>
    <name evidence="7" type="ORF">QE152_g29989</name>
</gene>
<feature type="domain" description="Chitin-binding type-2" evidence="6">
    <location>
        <begin position="96"/>
        <end position="160"/>
    </location>
</feature>
<name>A0AAW1JH30_POPJA</name>